<gene>
    <name evidence="4" type="ORF">K649_05500</name>
</gene>
<evidence type="ECO:0000256" key="2">
    <source>
        <dbReference type="ARBA" id="ARBA00022777"/>
    </source>
</evidence>
<evidence type="ECO:0000259" key="3">
    <source>
        <dbReference type="Pfam" id="PF00294"/>
    </source>
</evidence>
<organism evidence="4 5">
    <name type="scientific">Meiothermus ruber (strain ATCC 35948 / DSM 1279 / VKM B-1258 / 21)</name>
    <name type="common">Thermus ruber</name>
    <dbReference type="NCBI Taxonomy" id="504728"/>
    <lineage>
        <taxon>Bacteria</taxon>
        <taxon>Thermotogati</taxon>
        <taxon>Deinococcota</taxon>
        <taxon>Deinococci</taxon>
        <taxon>Thermales</taxon>
        <taxon>Thermaceae</taxon>
        <taxon>Meiothermus</taxon>
    </lineage>
</organism>
<dbReference type="GO" id="GO:0016301">
    <property type="term" value="F:kinase activity"/>
    <property type="evidence" value="ECO:0007669"/>
    <property type="project" value="UniProtKB-KW"/>
</dbReference>
<feature type="domain" description="Carbohydrate kinase PfkB" evidence="3">
    <location>
        <begin position="13"/>
        <end position="302"/>
    </location>
</feature>
<dbReference type="STRING" id="504728.K649_05500"/>
<dbReference type="InterPro" id="IPR011611">
    <property type="entry name" value="PfkB_dom"/>
</dbReference>
<dbReference type="PRINTS" id="PR00990">
    <property type="entry name" value="RIBOKINASE"/>
</dbReference>
<evidence type="ECO:0000256" key="1">
    <source>
        <dbReference type="ARBA" id="ARBA00022679"/>
    </source>
</evidence>
<dbReference type="PANTHER" id="PTHR10584:SF167">
    <property type="entry name" value="PFKB DOMAIN PROTEIN"/>
    <property type="match status" value="1"/>
</dbReference>
<dbReference type="KEGG" id="mre:K649_05500"/>
<evidence type="ECO:0000313" key="4">
    <source>
        <dbReference type="EMBL" id="AGK04402.1"/>
    </source>
</evidence>
<dbReference type="PANTHER" id="PTHR10584">
    <property type="entry name" value="SUGAR KINASE"/>
    <property type="match status" value="1"/>
</dbReference>
<dbReference type="EMBL" id="CP005385">
    <property type="protein sequence ID" value="AGK04402.1"/>
    <property type="molecule type" value="Genomic_DNA"/>
</dbReference>
<name>M9X563_MEIRD</name>
<dbReference type="eggNOG" id="COG0524">
    <property type="taxonomic scope" value="Bacteria"/>
</dbReference>
<keyword evidence="2" id="KW-0418">Kinase</keyword>
<dbReference type="Proteomes" id="UP000013026">
    <property type="component" value="Chromosome"/>
</dbReference>
<dbReference type="AlphaFoldDB" id="M9X563"/>
<proteinExistence type="predicted"/>
<dbReference type="Gene3D" id="3.40.1190.20">
    <property type="match status" value="1"/>
</dbReference>
<dbReference type="InterPro" id="IPR029056">
    <property type="entry name" value="Ribokinase-like"/>
</dbReference>
<dbReference type="PATRIC" id="fig|504728.9.peg.1134"/>
<dbReference type="SUPFAM" id="SSF53613">
    <property type="entry name" value="Ribokinase-like"/>
    <property type="match status" value="1"/>
</dbReference>
<sequence>MGAKGWEAVMRFFVVGDVSVDLIYFLERIPEPGEEVPAQRALMKPGGAGGTLAAHLASLGNKVYLASRVGDDPFRSVALSQLEKVKVDLKYLQTDPEQTTSSILILLIPGGERSMVSAGGASRYLDAAEFKPRMLDSIDAVVFSAYAFVGGPQRQYAINVLDAARKREIPIFADLGTGAVRAAGKELLDILRGVPYLLMNQVELLALTGATSISYGVNVLKTWGLETVVVKVGAMGSIVITPTRQELIEPYPLEEVVDTTGSGDAFTATFAHAIMQGKDPFTAARLGNLAGSLAATAIGGQGRLITEEDLLQAR</sequence>
<accession>M9X563</accession>
<reference evidence="4 5" key="1">
    <citation type="submission" date="2013-04" db="EMBL/GenBank/DDBJ databases">
        <authorList>
            <person name="Chin J."/>
            <person name="Alexander D.H."/>
            <person name="Marks P."/>
            <person name="Korlach J."/>
            <person name="Clum A."/>
            <person name="Copeland A."/>
        </authorList>
    </citation>
    <scope>NUCLEOTIDE SEQUENCE [LARGE SCALE GENOMIC DNA]</scope>
    <source>
        <strain evidence="5">ATCC 35948 / DSM 1279 / VKM B-1258 / 21</strain>
    </source>
</reference>
<dbReference type="GO" id="GO:0006796">
    <property type="term" value="P:phosphate-containing compound metabolic process"/>
    <property type="evidence" value="ECO:0007669"/>
    <property type="project" value="UniProtKB-ARBA"/>
</dbReference>
<protein>
    <submittedName>
        <fullName evidence="4">PfkB domain-containing protein</fullName>
    </submittedName>
</protein>
<evidence type="ECO:0000313" key="5">
    <source>
        <dbReference type="Proteomes" id="UP000013026"/>
    </source>
</evidence>
<keyword evidence="1" id="KW-0808">Transferase</keyword>
<dbReference type="Pfam" id="PF00294">
    <property type="entry name" value="PfkB"/>
    <property type="match status" value="1"/>
</dbReference>
<dbReference type="InterPro" id="IPR002139">
    <property type="entry name" value="Ribo/fructo_kinase"/>
</dbReference>